<protein>
    <recommendedName>
        <fullName evidence="1">Initiator binding domain-containing protein</fullName>
    </recommendedName>
</protein>
<dbReference type="Gene3D" id="1.10.10.10">
    <property type="entry name" value="Winged helix-like DNA-binding domain superfamily/Winged helix DNA-binding domain"/>
    <property type="match status" value="1"/>
</dbReference>
<keyword evidence="3" id="KW-1185">Reference proteome</keyword>
<evidence type="ECO:0000259" key="1">
    <source>
        <dbReference type="Pfam" id="PF10416"/>
    </source>
</evidence>
<evidence type="ECO:0000313" key="3">
    <source>
        <dbReference type="Proteomes" id="UP000179807"/>
    </source>
</evidence>
<accession>A0A1J4KQU7</accession>
<reference evidence="2" key="1">
    <citation type="submission" date="2016-10" db="EMBL/GenBank/DDBJ databases">
        <authorList>
            <person name="Benchimol M."/>
            <person name="Almeida L.G."/>
            <person name="Vasconcelos A.T."/>
            <person name="Perreira-Neves A."/>
            <person name="Rosa I.A."/>
            <person name="Tasca T."/>
            <person name="Bogo M.R."/>
            <person name="de Souza W."/>
        </authorList>
    </citation>
    <scope>NUCLEOTIDE SEQUENCE [LARGE SCALE GENOMIC DNA]</scope>
    <source>
        <strain evidence="2">K</strain>
    </source>
</reference>
<dbReference type="GeneID" id="94833539"/>
<dbReference type="EMBL" id="MLAK01000502">
    <property type="protein sequence ID" value="OHT13639.1"/>
    <property type="molecule type" value="Genomic_DNA"/>
</dbReference>
<proteinExistence type="predicted"/>
<organism evidence="2 3">
    <name type="scientific">Tritrichomonas foetus</name>
    <dbReference type="NCBI Taxonomy" id="1144522"/>
    <lineage>
        <taxon>Eukaryota</taxon>
        <taxon>Metamonada</taxon>
        <taxon>Parabasalia</taxon>
        <taxon>Tritrichomonadida</taxon>
        <taxon>Tritrichomonadidae</taxon>
        <taxon>Tritrichomonas</taxon>
    </lineage>
</organism>
<name>A0A1J4KQU7_9EUKA</name>
<dbReference type="AlphaFoldDB" id="A0A1J4KQU7"/>
<dbReference type="Pfam" id="PF10416">
    <property type="entry name" value="IBD"/>
    <property type="match status" value="1"/>
</dbReference>
<dbReference type="Proteomes" id="UP000179807">
    <property type="component" value="Unassembled WGS sequence"/>
</dbReference>
<comment type="caution">
    <text evidence="2">The sequence shown here is derived from an EMBL/GenBank/DDBJ whole genome shotgun (WGS) entry which is preliminary data.</text>
</comment>
<dbReference type="InterPro" id="IPR018845">
    <property type="entry name" value="Initiator-bd"/>
</dbReference>
<dbReference type="RefSeq" id="XP_068366775.1">
    <property type="nucleotide sequence ID" value="XM_068498835.1"/>
</dbReference>
<dbReference type="VEuPathDB" id="TrichDB:TRFO_16197"/>
<evidence type="ECO:0000313" key="2">
    <source>
        <dbReference type="EMBL" id="OHT13639.1"/>
    </source>
</evidence>
<feature type="domain" description="Initiator binding" evidence="1">
    <location>
        <begin position="200"/>
        <end position="303"/>
    </location>
</feature>
<dbReference type="InterPro" id="IPR036388">
    <property type="entry name" value="WH-like_DNA-bd_sf"/>
</dbReference>
<sequence>MNTQFPQKPPLTIADLLAKCTIPPPQAAPPHSMPPAGHRRIFIESNNPIPALEPNASLDGISFNNKFNMSMSSHDFRLLPNPEFSPSHEGNITDGEDADSSNISLFTLNGVRTIGNSLPAFNVRHSFQSSFSSLLPNPIPFSPHNPPTAKNHSLTPTMQSSFQSPKGIENMTFEEICNDPAITINPRQMEFIPETAWNDDEISFGALVNTFFRKRNSTYCKFPFKLYNALKLAEHMPQYIPHVGVQWVNDKVIKVDREPFARLIGVKTVEGGLFHQQGNFPSHGFIELTYVESDRLSRAMNFGPADLSVVRFVTHVLGKFVRDCREEDLDTCRWTNPGPQLTSPPVFPY</sequence>
<dbReference type="OrthoDB" id="10263846at2759"/>
<gene>
    <name evidence="2" type="ORF">TRFO_16197</name>
</gene>